<dbReference type="InterPro" id="IPR029058">
    <property type="entry name" value="AB_hydrolase_fold"/>
</dbReference>
<feature type="compositionally biased region" description="Basic and acidic residues" evidence="8">
    <location>
        <begin position="489"/>
        <end position="501"/>
    </location>
</feature>
<reference evidence="10" key="1">
    <citation type="submission" date="2021-04" db="EMBL/GenBank/DDBJ databases">
        <title>The complete genome sequence of Caulobacter sp. S6.</title>
        <authorList>
            <person name="Tang Y."/>
            <person name="Ouyang W."/>
            <person name="Liu Q."/>
            <person name="Huang B."/>
            <person name="Guo Z."/>
            <person name="Lei P."/>
        </authorList>
    </citation>
    <scope>NUCLEOTIDE SEQUENCE</scope>
    <source>
        <strain evidence="10">S6</strain>
    </source>
</reference>
<keyword evidence="2" id="KW-0719">Serine esterase</keyword>
<evidence type="ECO:0000256" key="1">
    <source>
        <dbReference type="ARBA" id="ARBA00006249"/>
    </source>
</evidence>
<dbReference type="InterPro" id="IPR011118">
    <property type="entry name" value="Tannase/feruloyl_esterase"/>
</dbReference>
<proteinExistence type="inferred from homology"/>
<dbReference type="Proteomes" id="UP000676409">
    <property type="component" value="Chromosome"/>
</dbReference>
<dbReference type="KEGG" id="caul:KCG34_09675"/>
<dbReference type="Pfam" id="PF07519">
    <property type="entry name" value="Tannase"/>
    <property type="match status" value="1"/>
</dbReference>
<sequence length="509" mass="53242">MGRRIMIAAASTAAVLAAAGGAHAQTACEGLTGLKLDHASVTGATVIAASGALPAYCKVLVTSKPTPDSDIRIEVAIPEGAAWNGRYLQVGNGGFAGTIPESSIRVGLAKGFATAATDDGHQDPIGTDASWALGHPEKVKDFGYRALKETTLAARAVIAAYEAKPVAKAYFAGCSDGGREALMEAQRYPDDFDGILAGDPANHWTHLLAAAAWNAQALSATPGSYIPASKLKAIETAEQKACGDADGVIENPLACHFDPAVIRCKAGDSDQCLTGEQVTALKKIYAGARDPRTGAHILAGFDPGGEAEPGGWGVWLVGAAPGAKGHAAQYEFGRNFYQFIAFGDANYDITKLTFGAQLDPIDAKWGPVLNSWSDDLSAFKARGGKLIQYHGWADPAIPPRDSIDYFGRVQKKMGNTASFYRLFMAPGMLHCGGGLGPNPVHGVGLDALTAWVEDGKAPDQLVVAKRAGDSPAGPVLRTRPLCAFPRRAEWDGKGDRDKAESWRCVAGKG</sequence>
<accession>A0A975IWR0</accession>
<keyword evidence="11" id="KW-1185">Reference proteome</keyword>
<name>A0A975IWR0_9CAUL</name>
<comment type="similarity">
    <text evidence="1">Belongs to the tannase family.</text>
</comment>
<dbReference type="PANTHER" id="PTHR33938">
    <property type="entry name" value="FERULOYL ESTERASE B-RELATED"/>
    <property type="match status" value="1"/>
</dbReference>
<feature type="region of interest" description="Disordered" evidence="8">
    <location>
        <begin position="489"/>
        <end position="509"/>
    </location>
</feature>
<dbReference type="SUPFAM" id="SSF53474">
    <property type="entry name" value="alpha/beta-Hydrolases"/>
    <property type="match status" value="1"/>
</dbReference>
<evidence type="ECO:0000256" key="4">
    <source>
        <dbReference type="ARBA" id="ARBA00022729"/>
    </source>
</evidence>
<evidence type="ECO:0000256" key="5">
    <source>
        <dbReference type="ARBA" id="ARBA00022801"/>
    </source>
</evidence>
<dbReference type="PANTHER" id="PTHR33938:SF15">
    <property type="entry name" value="FERULOYL ESTERASE B-RELATED"/>
    <property type="match status" value="1"/>
</dbReference>
<dbReference type="EMBL" id="CP073078">
    <property type="protein sequence ID" value="QUD90105.1"/>
    <property type="molecule type" value="Genomic_DNA"/>
</dbReference>
<protein>
    <submittedName>
        <fullName evidence="10">Tannase/feruloyl esterase family alpha/beta hydrolase</fullName>
    </submittedName>
</protein>
<dbReference type="Gene3D" id="3.40.50.1820">
    <property type="entry name" value="alpha/beta hydrolase"/>
    <property type="match status" value="1"/>
</dbReference>
<organism evidence="10 11">
    <name type="scientific">Phenylobacterium montanum</name>
    <dbReference type="NCBI Taxonomy" id="2823693"/>
    <lineage>
        <taxon>Bacteria</taxon>
        <taxon>Pseudomonadati</taxon>
        <taxon>Pseudomonadota</taxon>
        <taxon>Alphaproteobacteria</taxon>
        <taxon>Caulobacterales</taxon>
        <taxon>Caulobacteraceae</taxon>
        <taxon>Phenylobacterium</taxon>
    </lineage>
</organism>
<evidence type="ECO:0000256" key="3">
    <source>
        <dbReference type="ARBA" id="ARBA00022723"/>
    </source>
</evidence>
<feature type="signal peptide" evidence="9">
    <location>
        <begin position="1"/>
        <end position="24"/>
    </location>
</feature>
<dbReference type="RefSeq" id="WP_211940156.1">
    <property type="nucleotide sequence ID" value="NZ_CP073078.1"/>
</dbReference>
<keyword evidence="5 10" id="KW-0378">Hydrolase</keyword>
<evidence type="ECO:0000256" key="9">
    <source>
        <dbReference type="SAM" id="SignalP"/>
    </source>
</evidence>
<evidence type="ECO:0000313" key="10">
    <source>
        <dbReference type="EMBL" id="QUD90105.1"/>
    </source>
</evidence>
<evidence type="ECO:0000256" key="7">
    <source>
        <dbReference type="ARBA" id="ARBA00023157"/>
    </source>
</evidence>
<dbReference type="GO" id="GO:0052689">
    <property type="term" value="F:carboxylic ester hydrolase activity"/>
    <property type="evidence" value="ECO:0007669"/>
    <property type="project" value="UniProtKB-KW"/>
</dbReference>
<dbReference type="GO" id="GO:0046872">
    <property type="term" value="F:metal ion binding"/>
    <property type="evidence" value="ECO:0007669"/>
    <property type="project" value="UniProtKB-KW"/>
</dbReference>
<evidence type="ECO:0000256" key="6">
    <source>
        <dbReference type="ARBA" id="ARBA00022837"/>
    </source>
</evidence>
<evidence type="ECO:0000256" key="8">
    <source>
        <dbReference type="SAM" id="MobiDB-lite"/>
    </source>
</evidence>
<keyword evidence="4 9" id="KW-0732">Signal</keyword>
<feature type="chain" id="PRO_5037606628" evidence="9">
    <location>
        <begin position="25"/>
        <end position="509"/>
    </location>
</feature>
<dbReference type="AlphaFoldDB" id="A0A975IWR0"/>
<evidence type="ECO:0000313" key="11">
    <source>
        <dbReference type="Proteomes" id="UP000676409"/>
    </source>
</evidence>
<keyword evidence="6" id="KW-0106">Calcium</keyword>
<gene>
    <name evidence="10" type="ORF">KCG34_09675</name>
</gene>
<keyword evidence="7" id="KW-1015">Disulfide bond</keyword>
<evidence type="ECO:0000256" key="2">
    <source>
        <dbReference type="ARBA" id="ARBA00022487"/>
    </source>
</evidence>
<keyword evidence="3" id="KW-0479">Metal-binding</keyword>